<accession>A0A0D2M9A3</accession>
<dbReference type="AlphaFoldDB" id="A0A0D2M9A3"/>
<sequence>MQACSCPYCRRPLRYSQLRHDAVLQAQLDALQVRCPNAPAGCGALMARGRVAEHLRVECPSQPAACEHCGLVALRRELAGHAAECPDRPVPCANAAAGCGALVPASAMDLHLAASCEWQPAACSGYAAAAGGANATAAGAGATEYGTLPDDDGGCLPAAELRLAEGGYASLFEALTDDPAAAASAPAAAAAEAGGEEAAQGAEGSDWEDGIELGLPGCSGRLGVAGLVADEAADAAWRTVLNLGLVEAMSSGDSLGAGLPARSIYMGLLRAWAAVARYMDDIQDRWWEGRDARAGPEQQQQQQQQQPVSPSAGDASRRQHRHHGIAVGAGRGHAQHAHGHSSRTAAAVAAAYAAVQQQPRPQRRRFPLAVSGPAGGASQGLDQDEREELWDDIGQLGVHEALASIGARASCALWGRAAGGRGGERVGALADLSVACVVRDIEMAREEEREDAAAAARRGHRRRGGDGRAGGGDGAAASDEVAAIARVVEGFRGLPAAPGMHALAWGPALGSGGGGADGGDGTAAAARALARLRKRIPAPGGRGAAPLAVTAEFLSARLLLDHFMAERIETTGIPTTNAHITHGWRAYWAPSLLRLAASRAPSAALTWRALSAANDMASRLAGRVLSLMSSTMFDAGANAVEVSGDSVLAALRLALPAPLFDAAAPRARAAMARFRDVECDDISSVTWARLAQQLGLTFETLVSLLALV</sequence>
<evidence type="ECO:0000256" key="4">
    <source>
        <dbReference type="PROSITE-ProRule" id="PRU00207"/>
    </source>
</evidence>
<feature type="domain" description="TRAF-type" evidence="6">
    <location>
        <begin position="54"/>
        <end position="108"/>
    </location>
</feature>
<dbReference type="PROSITE" id="PS50145">
    <property type="entry name" value="ZF_TRAF"/>
    <property type="match status" value="1"/>
</dbReference>
<feature type="zinc finger region" description="TRAF-type" evidence="4">
    <location>
        <begin position="54"/>
        <end position="108"/>
    </location>
</feature>
<evidence type="ECO:0000256" key="1">
    <source>
        <dbReference type="ARBA" id="ARBA00022723"/>
    </source>
</evidence>
<feature type="region of interest" description="Disordered" evidence="5">
    <location>
        <begin position="186"/>
        <end position="206"/>
    </location>
</feature>
<evidence type="ECO:0000256" key="5">
    <source>
        <dbReference type="SAM" id="MobiDB-lite"/>
    </source>
</evidence>
<proteinExistence type="predicted"/>
<dbReference type="Proteomes" id="UP000054498">
    <property type="component" value="Unassembled WGS sequence"/>
</dbReference>
<evidence type="ECO:0000256" key="2">
    <source>
        <dbReference type="ARBA" id="ARBA00022771"/>
    </source>
</evidence>
<dbReference type="KEGG" id="mng:MNEG_8074"/>
<feature type="region of interest" description="Disordered" evidence="5">
    <location>
        <begin position="451"/>
        <end position="475"/>
    </location>
</feature>
<keyword evidence="1 4" id="KW-0479">Metal-binding</keyword>
<dbReference type="GeneID" id="25740950"/>
<dbReference type="PANTHER" id="PTHR10131">
    <property type="entry name" value="TNF RECEPTOR ASSOCIATED FACTOR"/>
    <property type="match status" value="1"/>
</dbReference>
<evidence type="ECO:0000256" key="3">
    <source>
        <dbReference type="ARBA" id="ARBA00022833"/>
    </source>
</evidence>
<dbReference type="STRING" id="145388.A0A0D2M9A3"/>
<evidence type="ECO:0000259" key="6">
    <source>
        <dbReference type="PROSITE" id="PS50145"/>
    </source>
</evidence>
<protein>
    <recommendedName>
        <fullName evidence="6">TRAF-type domain-containing protein</fullName>
    </recommendedName>
</protein>
<dbReference type="Gene3D" id="3.30.40.10">
    <property type="entry name" value="Zinc/RING finger domain, C3HC4 (zinc finger)"/>
    <property type="match status" value="2"/>
</dbReference>
<name>A0A0D2M9A3_9CHLO</name>
<dbReference type="OrthoDB" id="550954at2759"/>
<dbReference type="PANTHER" id="PTHR10131:SF94">
    <property type="entry name" value="TNF RECEPTOR-ASSOCIATED FACTOR 4"/>
    <property type="match status" value="1"/>
</dbReference>
<keyword evidence="3 4" id="KW-0862">Zinc</keyword>
<gene>
    <name evidence="7" type="ORF">MNEG_8074</name>
</gene>
<dbReference type="InterPro" id="IPR001293">
    <property type="entry name" value="Znf_TRAF"/>
</dbReference>
<evidence type="ECO:0000313" key="7">
    <source>
        <dbReference type="EMBL" id="KIY99889.1"/>
    </source>
</evidence>
<feature type="compositionally biased region" description="Low complexity" evidence="5">
    <location>
        <begin position="186"/>
        <end position="204"/>
    </location>
</feature>
<feature type="region of interest" description="Disordered" evidence="5">
    <location>
        <begin position="292"/>
        <end position="383"/>
    </location>
</feature>
<dbReference type="EMBL" id="KK101713">
    <property type="protein sequence ID" value="KIY99889.1"/>
    <property type="molecule type" value="Genomic_DNA"/>
</dbReference>
<feature type="compositionally biased region" description="Low complexity" evidence="5">
    <location>
        <begin position="345"/>
        <end position="360"/>
    </location>
</feature>
<dbReference type="InterPro" id="IPR013083">
    <property type="entry name" value="Znf_RING/FYVE/PHD"/>
</dbReference>
<dbReference type="GO" id="GO:0008270">
    <property type="term" value="F:zinc ion binding"/>
    <property type="evidence" value="ECO:0007669"/>
    <property type="project" value="UniProtKB-KW"/>
</dbReference>
<dbReference type="SUPFAM" id="SSF49599">
    <property type="entry name" value="TRAF domain-like"/>
    <property type="match status" value="1"/>
</dbReference>
<keyword evidence="2 4" id="KW-0863">Zinc-finger</keyword>
<organism evidence="7 8">
    <name type="scientific">Monoraphidium neglectum</name>
    <dbReference type="NCBI Taxonomy" id="145388"/>
    <lineage>
        <taxon>Eukaryota</taxon>
        <taxon>Viridiplantae</taxon>
        <taxon>Chlorophyta</taxon>
        <taxon>core chlorophytes</taxon>
        <taxon>Chlorophyceae</taxon>
        <taxon>CS clade</taxon>
        <taxon>Sphaeropleales</taxon>
        <taxon>Selenastraceae</taxon>
        <taxon>Monoraphidium</taxon>
    </lineage>
</organism>
<reference evidence="7 8" key="1">
    <citation type="journal article" date="2013" name="BMC Genomics">
        <title>Reconstruction of the lipid metabolism for the microalga Monoraphidium neglectum from its genome sequence reveals characteristics suitable for biofuel production.</title>
        <authorList>
            <person name="Bogen C."/>
            <person name="Al-Dilaimi A."/>
            <person name="Albersmeier A."/>
            <person name="Wichmann J."/>
            <person name="Grundmann M."/>
            <person name="Rupp O."/>
            <person name="Lauersen K.J."/>
            <person name="Blifernez-Klassen O."/>
            <person name="Kalinowski J."/>
            <person name="Goesmann A."/>
            <person name="Mussgnug J.H."/>
            <person name="Kruse O."/>
        </authorList>
    </citation>
    <scope>NUCLEOTIDE SEQUENCE [LARGE SCALE GENOMIC DNA]</scope>
    <source>
        <strain evidence="7 8">SAG 48.87</strain>
    </source>
</reference>
<dbReference type="Pfam" id="PF02176">
    <property type="entry name" value="zf-TRAF"/>
    <property type="match status" value="1"/>
</dbReference>
<evidence type="ECO:0000313" key="8">
    <source>
        <dbReference type="Proteomes" id="UP000054498"/>
    </source>
</evidence>
<keyword evidence="8" id="KW-1185">Reference proteome</keyword>
<dbReference type="RefSeq" id="XP_013898909.1">
    <property type="nucleotide sequence ID" value="XM_014043455.1"/>
</dbReference>